<evidence type="ECO:0000256" key="2">
    <source>
        <dbReference type="ARBA" id="ARBA00005184"/>
    </source>
</evidence>
<feature type="region of interest" description="Disordered" evidence="13">
    <location>
        <begin position="329"/>
        <end position="349"/>
    </location>
</feature>
<evidence type="ECO:0000256" key="10">
    <source>
        <dbReference type="ARBA" id="ARBA00057335"/>
    </source>
</evidence>
<evidence type="ECO:0000256" key="5">
    <source>
        <dbReference type="ARBA" id="ARBA00022512"/>
    </source>
</evidence>
<keyword evidence="16" id="KW-1185">Reference proteome</keyword>
<sequence>MGAFAEFCIVPFLLFLCFLFGDTASPNINTLQVCVDQKEKGSCFSTVQTAVNAVPNYSDQRTIISIHSGIYHEKVMVEKSKANITFHGEGYTKTIIVWNDTAKSANGTYFSGSVQVFAPNFIAHNISFKAPIPSPGEEGAQAVAIRVGGDKAQFYGCGFYGAQDTLHDDDGRHYFKDCYIEGSIDFIFGNARSLFENCQIVSIAKRESPGQSFINGAVTAQGRSYEENTGFVFVNCSIEGNGRILLGRAWGNYSRVIFAFTNMSNIIAPQGWNDFNDPSRDRTVFYGEYKCTGAGADMSMRPSYVQRLSDAQVSPFLTTSYIDERPLSSMAEEESSSLAPFTIPESTPE</sequence>
<dbReference type="AlphaFoldDB" id="A0A834X206"/>
<dbReference type="FunFam" id="2.160.20.10:FF:000013">
    <property type="entry name" value="Pectinesterase"/>
    <property type="match status" value="1"/>
</dbReference>
<evidence type="ECO:0000256" key="11">
    <source>
        <dbReference type="PROSITE-ProRule" id="PRU10040"/>
    </source>
</evidence>
<dbReference type="SUPFAM" id="SSF51126">
    <property type="entry name" value="Pectin lyase-like"/>
    <property type="match status" value="1"/>
</dbReference>
<comment type="pathway">
    <text evidence="2 12">Glycan metabolism; pectin degradation; 2-dehydro-3-deoxy-D-gluconate from pectin: step 1/5.</text>
</comment>
<comment type="caution">
    <text evidence="15">The sequence shown here is derived from an EMBL/GenBank/DDBJ whole genome shotgun (WGS) entry which is preliminary data.</text>
</comment>
<feature type="active site" evidence="11">
    <location>
        <position position="185"/>
    </location>
</feature>
<evidence type="ECO:0000256" key="9">
    <source>
        <dbReference type="ARBA" id="ARBA00047928"/>
    </source>
</evidence>
<comment type="subcellular location">
    <subcellularLocation>
        <location evidence="1">Secreted</location>
        <location evidence="1">Cell wall</location>
    </subcellularLocation>
</comment>
<keyword evidence="8" id="KW-0325">Glycoprotein</keyword>
<keyword evidence="6 12" id="KW-0378">Hydrolase</keyword>
<dbReference type="GO" id="GO:0045490">
    <property type="term" value="P:pectin catabolic process"/>
    <property type="evidence" value="ECO:0007669"/>
    <property type="project" value="UniProtKB-UniRule"/>
</dbReference>
<evidence type="ECO:0000256" key="1">
    <source>
        <dbReference type="ARBA" id="ARBA00004191"/>
    </source>
</evidence>
<dbReference type="PANTHER" id="PTHR31321:SF33">
    <property type="entry name" value="PECTINESTERASE 8-RELATED"/>
    <property type="match status" value="1"/>
</dbReference>
<name>A0A834X206_9FABA</name>
<evidence type="ECO:0000256" key="4">
    <source>
        <dbReference type="ARBA" id="ARBA00013229"/>
    </source>
</evidence>
<organism evidence="15 16">
    <name type="scientific">Senna tora</name>
    <dbReference type="NCBI Taxonomy" id="362788"/>
    <lineage>
        <taxon>Eukaryota</taxon>
        <taxon>Viridiplantae</taxon>
        <taxon>Streptophyta</taxon>
        <taxon>Embryophyta</taxon>
        <taxon>Tracheophyta</taxon>
        <taxon>Spermatophyta</taxon>
        <taxon>Magnoliopsida</taxon>
        <taxon>eudicotyledons</taxon>
        <taxon>Gunneridae</taxon>
        <taxon>Pentapetalae</taxon>
        <taxon>rosids</taxon>
        <taxon>fabids</taxon>
        <taxon>Fabales</taxon>
        <taxon>Fabaceae</taxon>
        <taxon>Caesalpinioideae</taxon>
        <taxon>Cassia clade</taxon>
        <taxon>Senna</taxon>
    </lineage>
</organism>
<dbReference type="Proteomes" id="UP000634136">
    <property type="component" value="Unassembled WGS sequence"/>
</dbReference>
<evidence type="ECO:0000313" key="15">
    <source>
        <dbReference type="EMBL" id="KAF7836494.1"/>
    </source>
</evidence>
<dbReference type="InterPro" id="IPR011050">
    <property type="entry name" value="Pectin_lyase_fold/virulence"/>
</dbReference>
<dbReference type="OrthoDB" id="2019149at2759"/>
<evidence type="ECO:0000256" key="12">
    <source>
        <dbReference type="RuleBase" id="RU000589"/>
    </source>
</evidence>
<evidence type="ECO:0000256" key="13">
    <source>
        <dbReference type="SAM" id="MobiDB-lite"/>
    </source>
</evidence>
<dbReference type="GO" id="GO:0042545">
    <property type="term" value="P:cell wall modification"/>
    <property type="evidence" value="ECO:0007669"/>
    <property type="project" value="UniProtKB-UniRule"/>
</dbReference>
<dbReference type="InterPro" id="IPR033131">
    <property type="entry name" value="Pectinesterase_Asp_AS"/>
</dbReference>
<dbReference type="PROSITE" id="PS00503">
    <property type="entry name" value="PECTINESTERASE_2"/>
    <property type="match status" value="1"/>
</dbReference>
<comment type="similarity">
    <text evidence="3">Belongs to the pectinesterase family.</text>
</comment>
<evidence type="ECO:0000256" key="7">
    <source>
        <dbReference type="ARBA" id="ARBA00023085"/>
    </source>
</evidence>
<feature type="signal peptide" evidence="12">
    <location>
        <begin position="1"/>
        <end position="24"/>
    </location>
</feature>
<reference evidence="15" key="1">
    <citation type="submission" date="2020-09" db="EMBL/GenBank/DDBJ databases">
        <title>Genome-Enabled Discovery of Anthraquinone Biosynthesis in Senna tora.</title>
        <authorList>
            <person name="Kang S.-H."/>
            <person name="Pandey R.P."/>
            <person name="Lee C.-M."/>
            <person name="Sim J.-S."/>
            <person name="Jeong J.-T."/>
            <person name="Choi B.-S."/>
            <person name="Jung M."/>
            <person name="Ginzburg D."/>
            <person name="Zhao K."/>
            <person name="Won S.Y."/>
            <person name="Oh T.-J."/>
            <person name="Yu Y."/>
            <person name="Kim N.-H."/>
            <person name="Lee O.R."/>
            <person name="Lee T.-H."/>
            <person name="Bashyal P."/>
            <person name="Kim T.-S."/>
            <person name="Lee W.-H."/>
            <person name="Kawkins C."/>
            <person name="Kim C.-K."/>
            <person name="Kim J.S."/>
            <person name="Ahn B.O."/>
            <person name="Rhee S.Y."/>
            <person name="Sohng J.K."/>
        </authorList>
    </citation>
    <scope>NUCLEOTIDE SEQUENCE</scope>
    <source>
        <tissue evidence="15">Leaf</tissue>
    </source>
</reference>
<dbReference type="EMBL" id="JAAIUW010000004">
    <property type="protein sequence ID" value="KAF7836494.1"/>
    <property type="molecule type" value="Genomic_DNA"/>
</dbReference>
<dbReference type="GO" id="GO:0030599">
    <property type="term" value="F:pectinesterase activity"/>
    <property type="evidence" value="ECO:0007669"/>
    <property type="project" value="UniProtKB-UniRule"/>
</dbReference>
<proteinExistence type="inferred from homology"/>
<evidence type="ECO:0000313" key="16">
    <source>
        <dbReference type="Proteomes" id="UP000634136"/>
    </source>
</evidence>
<dbReference type="Pfam" id="PF01095">
    <property type="entry name" value="Pectinesterase"/>
    <property type="match status" value="1"/>
</dbReference>
<dbReference type="PANTHER" id="PTHR31321">
    <property type="entry name" value="ACYL-COA THIOESTER HYDROLASE YBHC-RELATED"/>
    <property type="match status" value="1"/>
</dbReference>
<evidence type="ECO:0000256" key="3">
    <source>
        <dbReference type="ARBA" id="ARBA00008891"/>
    </source>
</evidence>
<dbReference type="Gene3D" id="2.160.20.10">
    <property type="entry name" value="Single-stranded right-handed beta-helix, Pectin lyase-like"/>
    <property type="match status" value="1"/>
</dbReference>
<gene>
    <name evidence="15" type="ORF">G2W53_011353</name>
</gene>
<comment type="function">
    <text evidence="10">Acts in the modification of cell walls via demethylesterification of cell wall pectin.</text>
</comment>
<dbReference type="EC" id="3.1.1.11" evidence="4 12"/>
<evidence type="ECO:0000256" key="8">
    <source>
        <dbReference type="ARBA" id="ARBA00023180"/>
    </source>
</evidence>
<keyword evidence="5" id="KW-0964">Secreted</keyword>
<evidence type="ECO:0000256" key="6">
    <source>
        <dbReference type="ARBA" id="ARBA00022801"/>
    </source>
</evidence>
<protein>
    <recommendedName>
        <fullName evidence="4 12">Pectinesterase</fullName>
        <ecNumber evidence="4 12">3.1.1.11</ecNumber>
    </recommendedName>
</protein>
<comment type="catalytic activity">
    <reaction evidence="9 12">
        <text>[(1-&gt;4)-alpha-D-galacturonosyl methyl ester](n) + n H2O = [(1-&gt;4)-alpha-D-galacturonosyl](n) + n methanol + n H(+)</text>
        <dbReference type="Rhea" id="RHEA:22380"/>
        <dbReference type="Rhea" id="RHEA-COMP:14570"/>
        <dbReference type="Rhea" id="RHEA-COMP:14573"/>
        <dbReference type="ChEBI" id="CHEBI:15377"/>
        <dbReference type="ChEBI" id="CHEBI:15378"/>
        <dbReference type="ChEBI" id="CHEBI:17790"/>
        <dbReference type="ChEBI" id="CHEBI:140522"/>
        <dbReference type="ChEBI" id="CHEBI:140523"/>
        <dbReference type="EC" id="3.1.1.11"/>
    </reaction>
</comment>
<feature type="domain" description="Pectinesterase catalytic" evidence="14">
    <location>
        <begin position="35"/>
        <end position="323"/>
    </location>
</feature>
<keyword evidence="7 12" id="KW-0063">Aspartyl esterase</keyword>
<keyword evidence="12" id="KW-0732">Signal</keyword>
<feature type="chain" id="PRO_5033112347" description="Pectinesterase" evidence="12">
    <location>
        <begin position="25"/>
        <end position="349"/>
    </location>
</feature>
<dbReference type="InterPro" id="IPR000070">
    <property type="entry name" value="Pectinesterase_cat"/>
</dbReference>
<dbReference type="UniPathway" id="UPA00545">
    <property type="reaction ID" value="UER00823"/>
</dbReference>
<dbReference type="InterPro" id="IPR012334">
    <property type="entry name" value="Pectin_lyas_fold"/>
</dbReference>
<evidence type="ECO:0000259" key="14">
    <source>
        <dbReference type="Pfam" id="PF01095"/>
    </source>
</evidence>
<accession>A0A834X206</accession>
<keyword evidence="5" id="KW-0134">Cell wall</keyword>